<keyword evidence="13" id="KW-1185">Reference proteome</keyword>
<dbReference type="VEuPathDB" id="VectorBase:ACHR003166"/>
<keyword evidence="10" id="KW-0732">Signal</keyword>
<keyword evidence="4 8" id="KW-0720">Serine protease</keyword>
<dbReference type="PROSITE" id="PS00135">
    <property type="entry name" value="TRYPSIN_SER"/>
    <property type="match status" value="1"/>
</dbReference>
<keyword evidence="2 8" id="KW-0645">Protease</keyword>
<keyword evidence="3 8" id="KW-0378">Hydrolase</keyword>
<evidence type="ECO:0000256" key="7">
    <source>
        <dbReference type="ARBA" id="ARBA00024195"/>
    </source>
</evidence>
<evidence type="ECO:0000256" key="1">
    <source>
        <dbReference type="ARBA" id="ARBA00004606"/>
    </source>
</evidence>
<evidence type="ECO:0000256" key="3">
    <source>
        <dbReference type="ARBA" id="ARBA00022801"/>
    </source>
</evidence>
<keyword evidence="6" id="KW-1015">Disulfide bond</keyword>
<evidence type="ECO:0000313" key="12">
    <source>
        <dbReference type="EnsemblMetazoa" id="ACHR003166-PA"/>
    </source>
</evidence>
<evidence type="ECO:0000256" key="5">
    <source>
        <dbReference type="ARBA" id="ARBA00022968"/>
    </source>
</evidence>
<dbReference type="InterPro" id="IPR001254">
    <property type="entry name" value="Trypsin_dom"/>
</dbReference>
<dbReference type="PROSITE" id="PS00134">
    <property type="entry name" value="TRYPSIN_HIS"/>
    <property type="match status" value="1"/>
</dbReference>
<reference evidence="13" key="1">
    <citation type="submission" date="2013-03" db="EMBL/GenBank/DDBJ databases">
        <title>The Genome Sequence of Anopheles christyi ACHKN1017.</title>
        <authorList>
            <consortium name="The Broad Institute Genomics Platform"/>
            <person name="Neafsey D.E."/>
            <person name="Besansky N."/>
            <person name="Walker B."/>
            <person name="Young S.K."/>
            <person name="Zeng Q."/>
            <person name="Gargeya S."/>
            <person name="Fitzgerald M."/>
            <person name="Haas B."/>
            <person name="Abouelleil A."/>
            <person name="Allen A.W."/>
            <person name="Alvarado L."/>
            <person name="Arachchi H.M."/>
            <person name="Berlin A.M."/>
            <person name="Chapman S.B."/>
            <person name="Gainer-Dewar J."/>
            <person name="Goldberg J."/>
            <person name="Griggs A."/>
            <person name="Gujja S."/>
            <person name="Hansen M."/>
            <person name="Howarth C."/>
            <person name="Imamovic A."/>
            <person name="Ireland A."/>
            <person name="Larimer J."/>
            <person name="McCowan C."/>
            <person name="Murphy C."/>
            <person name="Pearson M."/>
            <person name="Poon T.W."/>
            <person name="Priest M."/>
            <person name="Roberts A."/>
            <person name="Saif S."/>
            <person name="Shea T."/>
            <person name="Sisk P."/>
            <person name="Sykes S."/>
            <person name="Wortman J."/>
            <person name="Nusbaum C."/>
            <person name="Birren B."/>
        </authorList>
    </citation>
    <scope>NUCLEOTIDE SEQUENCE [LARGE SCALE GENOMIC DNA]</scope>
    <source>
        <strain evidence="13">ACHKN1017</strain>
    </source>
</reference>
<dbReference type="PROSITE" id="PS50240">
    <property type="entry name" value="TRYPSIN_DOM"/>
    <property type="match status" value="3"/>
</dbReference>
<evidence type="ECO:0000313" key="13">
    <source>
        <dbReference type="Proteomes" id="UP000075881"/>
    </source>
</evidence>
<feature type="compositionally biased region" description="Low complexity" evidence="9">
    <location>
        <begin position="622"/>
        <end position="654"/>
    </location>
</feature>
<keyword evidence="5" id="KW-0812">Transmembrane</keyword>
<dbReference type="GO" id="GO:0006508">
    <property type="term" value="P:proteolysis"/>
    <property type="evidence" value="ECO:0007669"/>
    <property type="project" value="UniProtKB-KW"/>
</dbReference>
<name>A0A182JXD4_9DIPT</name>
<dbReference type="STRING" id="43041.A0A182JXD4"/>
<feature type="domain" description="Peptidase S1" evidence="11">
    <location>
        <begin position="83"/>
        <end position="319"/>
    </location>
</feature>
<dbReference type="CDD" id="cd00190">
    <property type="entry name" value="Tryp_SPc"/>
    <property type="match status" value="2"/>
</dbReference>
<comment type="subcellular location">
    <subcellularLocation>
        <location evidence="1">Membrane</location>
        <topology evidence="1">Single-pass type II membrane protein</topology>
    </subcellularLocation>
</comment>
<dbReference type="SMART" id="SM00020">
    <property type="entry name" value="Tryp_SPc"/>
    <property type="match status" value="3"/>
</dbReference>
<evidence type="ECO:0000256" key="9">
    <source>
        <dbReference type="SAM" id="MobiDB-lite"/>
    </source>
</evidence>
<dbReference type="InterPro" id="IPR018114">
    <property type="entry name" value="TRYPSIN_HIS"/>
</dbReference>
<dbReference type="PRINTS" id="PR00722">
    <property type="entry name" value="CHYMOTRYPSIN"/>
</dbReference>
<proteinExistence type="inferred from homology"/>
<dbReference type="Gene3D" id="2.40.10.10">
    <property type="entry name" value="Trypsin-like serine proteases"/>
    <property type="match status" value="3"/>
</dbReference>
<accession>A0A182JXD4</accession>
<dbReference type="EnsemblMetazoa" id="ACHR003166-RA">
    <property type="protein sequence ID" value="ACHR003166-PA"/>
    <property type="gene ID" value="ACHR003166"/>
</dbReference>
<feature type="domain" description="Peptidase S1" evidence="11">
    <location>
        <begin position="755"/>
        <end position="989"/>
    </location>
</feature>
<protein>
    <recommendedName>
        <fullName evidence="11">Peptidase S1 domain-containing protein</fullName>
    </recommendedName>
</protein>
<dbReference type="AlphaFoldDB" id="A0A182JXD4"/>
<organism evidence="12 13">
    <name type="scientific">Anopheles christyi</name>
    <dbReference type="NCBI Taxonomy" id="43041"/>
    <lineage>
        <taxon>Eukaryota</taxon>
        <taxon>Metazoa</taxon>
        <taxon>Ecdysozoa</taxon>
        <taxon>Arthropoda</taxon>
        <taxon>Hexapoda</taxon>
        <taxon>Insecta</taxon>
        <taxon>Pterygota</taxon>
        <taxon>Neoptera</taxon>
        <taxon>Endopterygota</taxon>
        <taxon>Diptera</taxon>
        <taxon>Nematocera</taxon>
        <taxon>Culicoidea</taxon>
        <taxon>Culicidae</taxon>
        <taxon>Anophelinae</taxon>
        <taxon>Anopheles</taxon>
    </lineage>
</organism>
<dbReference type="InterPro" id="IPR033116">
    <property type="entry name" value="TRYPSIN_SER"/>
</dbReference>
<dbReference type="PANTHER" id="PTHR24252">
    <property type="entry name" value="ACROSIN-RELATED"/>
    <property type="match status" value="1"/>
</dbReference>
<feature type="chain" id="PRO_5008124829" description="Peptidase S1 domain-containing protein" evidence="10">
    <location>
        <begin position="21"/>
        <end position="996"/>
    </location>
</feature>
<feature type="region of interest" description="Disordered" evidence="9">
    <location>
        <begin position="694"/>
        <end position="729"/>
    </location>
</feature>
<evidence type="ECO:0000259" key="11">
    <source>
        <dbReference type="PROSITE" id="PS50240"/>
    </source>
</evidence>
<keyword evidence="5" id="KW-0735">Signal-anchor</keyword>
<dbReference type="InterPro" id="IPR043504">
    <property type="entry name" value="Peptidase_S1_PA_chymotrypsin"/>
</dbReference>
<dbReference type="GO" id="GO:0016020">
    <property type="term" value="C:membrane"/>
    <property type="evidence" value="ECO:0007669"/>
    <property type="project" value="UniProtKB-SubCell"/>
</dbReference>
<dbReference type="InterPro" id="IPR009003">
    <property type="entry name" value="Peptidase_S1_PA"/>
</dbReference>
<dbReference type="PANTHER" id="PTHR24252:SF7">
    <property type="entry name" value="HYALIN"/>
    <property type="match status" value="1"/>
</dbReference>
<evidence type="ECO:0000256" key="8">
    <source>
        <dbReference type="RuleBase" id="RU363034"/>
    </source>
</evidence>
<evidence type="ECO:0000256" key="2">
    <source>
        <dbReference type="ARBA" id="ARBA00022670"/>
    </source>
</evidence>
<evidence type="ECO:0000256" key="10">
    <source>
        <dbReference type="SAM" id="SignalP"/>
    </source>
</evidence>
<feature type="domain" description="Peptidase S1" evidence="11">
    <location>
        <begin position="393"/>
        <end position="618"/>
    </location>
</feature>
<evidence type="ECO:0000256" key="4">
    <source>
        <dbReference type="ARBA" id="ARBA00022825"/>
    </source>
</evidence>
<reference evidence="12" key="2">
    <citation type="submission" date="2020-05" db="UniProtKB">
        <authorList>
            <consortium name="EnsemblMetazoa"/>
        </authorList>
    </citation>
    <scope>IDENTIFICATION</scope>
    <source>
        <strain evidence="12">ACHKN1017</strain>
    </source>
</reference>
<evidence type="ECO:0000256" key="6">
    <source>
        <dbReference type="ARBA" id="ARBA00023157"/>
    </source>
</evidence>
<feature type="region of interest" description="Disordered" evidence="9">
    <location>
        <begin position="621"/>
        <end position="654"/>
    </location>
</feature>
<sequence length="996" mass="108232">MRLLILFIVGLFFLSEPTAGGRIPEEKQPIEIPAQGQTEKNNPFIEWLAGLIGSTSTPPPEVLTPPDSCPMCKCGRTNRLTRIVGGQETQVNQYPWMAMLQYSGTFYCGGSLISDRHVLTAAHCVHGFNRNKISVVLMEHDRVSTTESMTMVSQVLRVIEHNGYNSNNYNSDIAILRLATAMTINDKLRPVCLPTAKKPFSGYDGIVTGWGATSENGAISTNLQEVTVPIMSNSDCRKTGYGPTRITDNMLCAGFDEGKKDSCQGDSGGPLHVINQNSTDNVHQIAGIVSWGEGCAKPNYPGVYTRVNRFGTWIRSNTVDGCYCTLVVSLVKAYPPLRRHFLKLEALFKMGSILFLVQTSRMKHLYQQTGFRPVLSQAPLCHPSLRSVHQIVPWYYGQNVGTGTLINDRVVLTSGTIVSSMIVFNQIKVIFGAFEPNSTAEGTTRKMFAVTKTKLHPQYSAINLLSYNIGLIQLAVPVTITDNFMPICLPSRMNTFSNTEATLVGWGARELGGQSWQTLRELTIPLYSFDECRLAFPNSTENNICGGVFGPAPKDQHKTSCDGDEGAGLMYPWPNDPSFTMLIGITLQISGVGCGRTNEPAVFTTLYPFIPWVQRQSSGCYSSSEASTDTTGTSSSTEQSTTGSSTTTTTTVPTPSSSGFFPLVSFVNNSQSLLNSSALVQAITSQLGTNLPSGFPTFFLPRPNRNNEASDSESPDINDPQPDIARANDVPVPVPPTCSACVNSCAFRPFQGQRIAGGSNVSPRNKYPFVALLTYLNSPSGQGSLINDRTIITTATIIENMPVIMHIRALLGVYNRADSSESISTNMINKVYIHPGYRRTNQFADNIGLLILKTPLTRFQPICLPARVLEDPPVPKATVIGWGATVPNGPLSNFLQEGELQMYPPLVCQLASPQASPQNLCGGPSQFFANIVSICKGDGGDPLVVQNDVYRELIGVALDIPGFECSNPRQPSMFTSVVPYLAWITAYGPGCVCYSG</sequence>
<dbReference type="GO" id="GO:0004252">
    <property type="term" value="F:serine-type endopeptidase activity"/>
    <property type="evidence" value="ECO:0007669"/>
    <property type="project" value="InterPro"/>
</dbReference>
<dbReference type="Proteomes" id="UP000075881">
    <property type="component" value="Unassembled WGS sequence"/>
</dbReference>
<dbReference type="SUPFAM" id="SSF50494">
    <property type="entry name" value="Trypsin-like serine proteases"/>
    <property type="match status" value="3"/>
</dbReference>
<dbReference type="Pfam" id="PF00089">
    <property type="entry name" value="Trypsin"/>
    <property type="match status" value="3"/>
</dbReference>
<comment type="similarity">
    <text evidence="7">Belongs to the peptidase S1 family. CLIP subfamily.</text>
</comment>
<dbReference type="FunFam" id="2.40.10.10:FF:000006">
    <property type="entry name" value="Serine proteinase stubble"/>
    <property type="match status" value="1"/>
</dbReference>
<dbReference type="InterPro" id="IPR001314">
    <property type="entry name" value="Peptidase_S1A"/>
</dbReference>
<feature type="signal peptide" evidence="10">
    <location>
        <begin position="1"/>
        <end position="20"/>
    </location>
</feature>